<feature type="transmembrane region" description="Helical" evidence="5">
    <location>
        <begin position="286"/>
        <end position="308"/>
    </location>
</feature>
<dbReference type="InterPro" id="IPR036259">
    <property type="entry name" value="MFS_trans_sf"/>
</dbReference>
<dbReference type="InterPro" id="IPR011701">
    <property type="entry name" value="MFS"/>
</dbReference>
<dbReference type="InterPro" id="IPR020846">
    <property type="entry name" value="MFS_dom"/>
</dbReference>
<dbReference type="EMBL" id="VBOV01000176">
    <property type="protein sequence ID" value="TMQ57153.1"/>
    <property type="molecule type" value="Genomic_DNA"/>
</dbReference>
<evidence type="ECO:0000256" key="3">
    <source>
        <dbReference type="ARBA" id="ARBA00023136"/>
    </source>
</evidence>
<feature type="transmembrane region" description="Helical" evidence="5">
    <location>
        <begin position="358"/>
        <end position="379"/>
    </location>
</feature>
<evidence type="ECO:0000256" key="5">
    <source>
        <dbReference type="SAM" id="Phobius"/>
    </source>
</evidence>
<name>A0A538T0K1_UNCEI</name>
<sequence>MRWRRSPCPPSSWKPSGPDGGRPASRSCPRRSARGESIERSAGATQSPDGDVLPGRVIGEYVRAVQSSGRNARLYLYGLFLCGLGQSIFSLLFNLYLRELGVSDAGIGQILSKISLGAAVAALPVAFLFRRVSSRAILVTAGALTAFTYLLLGSLVAPELLLLAAFVSGMVVTTFRLSIAPVVMREVPPPLRPYLFSAAFTVLFLAAIAGSALGGAMPHLFSAIRETPRLTLRWSLWAACAITLLASIPFYRMGGWTQAAEEERTPSLWEQVRELTEVDWVLQLKLALPATLIGLGAGLIIPFLNLYFRDRFGLTAGAIGILYAIMQASMVLGNLFGPAVSRRLGLVRGVVLTQLLSVPFMVLLALSSSFPVVVAAFLFRAGLMNMNQPLTTHFAMEVVPEREHAITNSLLSLTWFVAWSVSADIGGALIERRGYTEPLLLAALLYVVASILYGAFFHRVPEGRVPRSEVEIPDA</sequence>
<keyword evidence="1 5" id="KW-0812">Transmembrane</keyword>
<organism evidence="7 8">
    <name type="scientific">Eiseniibacteriota bacterium</name>
    <dbReference type="NCBI Taxonomy" id="2212470"/>
    <lineage>
        <taxon>Bacteria</taxon>
        <taxon>Candidatus Eiseniibacteriota</taxon>
    </lineage>
</organism>
<evidence type="ECO:0000256" key="1">
    <source>
        <dbReference type="ARBA" id="ARBA00022692"/>
    </source>
</evidence>
<dbReference type="SUPFAM" id="SSF103473">
    <property type="entry name" value="MFS general substrate transporter"/>
    <property type="match status" value="1"/>
</dbReference>
<feature type="transmembrane region" description="Helical" evidence="5">
    <location>
        <begin position="109"/>
        <end position="129"/>
    </location>
</feature>
<feature type="transmembrane region" description="Helical" evidence="5">
    <location>
        <begin position="439"/>
        <end position="457"/>
    </location>
</feature>
<dbReference type="Proteomes" id="UP000320913">
    <property type="component" value="Unassembled WGS sequence"/>
</dbReference>
<feature type="region of interest" description="Disordered" evidence="4">
    <location>
        <begin position="1"/>
        <end position="51"/>
    </location>
</feature>
<comment type="caution">
    <text evidence="7">The sequence shown here is derived from an EMBL/GenBank/DDBJ whole genome shotgun (WGS) entry which is preliminary data.</text>
</comment>
<feature type="transmembrane region" description="Helical" evidence="5">
    <location>
        <begin position="314"/>
        <end position="337"/>
    </location>
</feature>
<feature type="transmembrane region" description="Helical" evidence="5">
    <location>
        <begin position="234"/>
        <end position="251"/>
    </location>
</feature>
<keyword evidence="3 5" id="KW-0472">Membrane</keyword>
<dbReference type="PANTHER" id="PTHR23520">
    <property type="entry name" value="TRANSPORTER, PUTATIVE (AFU_ORTHOLOGUE AFUA_3G04000)-RELATED"/>
    <property type="match status" value="1"/>
</dbReference>
<evidence type="ECO:0000259" key="6">
    <source>
        <dbReference type="PROSITE" id="PS50850"/>
    </source>
</evidence>
<keyword evidence="2 5" id="KW-1133">Transmembrane helix</keyword>
<feature type="domain" description="Major facilitator superfamily (MFS) profile" evidence="6">
    <location>
        <begin position="71"/>
        <end position="461"/>
    </location>
</feature>
<feature type="transmembrane region" description="Helical" evidence="5">
    <location>
        <begin position="194"/>
        <end position="214"/>
    </location>
</feature>
<gene>
    <name evidence="7" type="ORF">E6K75_07325</name>
</gene>
<reference evidence="7 8" key="1">
    <citation type="journal article" date="2019" name="Nat. Microbiol.">
        <title>Mediterranean grassland soil C-N compound turnover is dependent on rainfall and depth, and is mediated by genomically divergent microorganisms.</title>
        <authorList>
            <person name="Diamond S."/>
            <person name="Andeer P.F."/>
            <person name="Li Z."/>
            <person name="Crits-Christoph A."/>
            <person name="Burstein D."/>
            <person name="Anantharaman K."/>
            <person name="Lane K.R."/>
            <person name="Thomas B.C."/>
            <person name="Pan C."/>
            <person name="Northen T.R."/>
            <person name="Banfield J.F."/>
        </authorList>
    </citation>
    <scope>NUCLEOTIDE SEQUENCE [LARGE SCALE GENOMIC DNA]</scope>
    <source>
        <strain evidence="7">WS_5</strain>
    </source>
</reference>
<feature type="transmembrane region" description="Helical" evidence="5">
    <location>
        <begin position="136"/>
        <end position="155"/>
    </location>
</feature>
<dbReference type="PROSITE" id="PS50850">
    <property type="entry name" value="MFS"/>
    <property type="match status" value="1"/>
</dbReference>
<evidence type="ECO:0000256" key="2">
    <source>
        <dbReference type="ARBA" id="ARBA00022989"/>
    </source>
</evidence>
<feature type="transmembrane region" description="Helical" evidence="5">
    <location>
        <begin position="74"/>
        <end position="97"/>
    </location>
</feature>
<evidence type="ECO:0000313" key="7">
    <source>
        <dbReference type="EMBL" id="TMQ57153.1"/>
    </source>
</evidence>
<dbReference type="GO" id="GO:0022857">
    <property type="term" value="F:transmembrane transporter activity"/>
    <property type="evidence" value="ECO:0007669"/>
    <property type="project" value="InterPro"/>
</dbReference>
<protein>
    <submittedName>
        <fullName evidence="7">MFS transporter</fullName>
    </submittedName>
</protein>
<dbReference type="PANTHER" id="PTHR23520:SF5">
    <property type="entry name" value="TRANSPORTER, PUTATIVE (AFU_ORTHOLOGUE AFUA_3G04000)-RELATED"/>
    <property type="match status" value="1"/>
</dbReference>
<dbReference type="AlphaFoldDB" id="A0A538T0K1"/>
<dbReference type="Pfam" id="PF07690">
    <property type="entry name" value="MFS_1"/>
    <property type="match status" value="2"/>
</dbReference>
<proteinExistence type="predicted"/>
<evidence type="ECO:0000313" key="8">
    <source>
        <dbReference type="Proteomes" id="UP000320913"/>
    </source>
</evidence>
<dbReference type="Gene3D" id="1.20.1250.20">
    <property type="entry name" value="MFS general substrate transporter like domains"/>
    <property type="match status" value="2"/>
</dbReference>
<accession>A0A538T0K1</accession>
<evidence type="ECO:0000256" key="4">
    <source>
        <dbReference type="SAM" id="MobiDB-lite"/>
    </source>
</evidence>